<dbReference type="PANTHER" id="PTHR42930:SF5">
    <property type="entry name" value="PHOSPHATE UPTAKE REGULATOR, PHOU"/>
    <property type="match status" value="1"/>
</dbReference>
<dbReference type="AlphaFoldDB" id="A0A0F9KCJ2"/>
<protein>
    <recommendedName>
        <fullName evidence="2">Nuclease associated modular domain-containing protein</fullName>
    </recommendedName>
</protein>
<evidence type="ECO:0000313" key="3">
    <source>
        <dbReference type="EMBL" id="KKM79904.1"/>
    </source>
</evidence>
<evidence type="ECO:0000259" key="2">
    <source>
        <dbReference type="SMART" id="SM00496"/>
    </source>
</evidence>
<dbReference type="InterPro" id="IPR026022">
    <property type="entry name" value="PhoU_dom"/>
</dbReference>
<feature type="domain" description="Nuclease associated modular" evidence="2">
    <location>
        <begin position="106"/>
        <end position="122"/>
    </location>
</feature>
<dbReference type="GO" id="GO:0030643">
    <property type="term" value="P:intracellular phosphate ion homeostasis"/>
    <property type="evidence" value="ECO:0007669"/>
    <property type="project" value="InterPro"/>
</dbReference>
<name>A0A0F9KCJ2_9ZZZZ</name>
<feature type="compositionally biased region" description="Basic residues" evidence="1">
    <location>
        <begin position="97"/>
        <end position="108"/>
    </location>
</feature>
<sequence>MTGFVYRWTNTVNGKWYIGSHKGSINDGYRHSSEVMLAAEAKYGKDKFVRKILYKGNDYRGTEAQYLNEHDAANNRISYNRTNITGSNCVSEETRKKMSKTRKGRKRKPFSEEWKQNLSKAHKGNPGYWKGKNHSDETKEKIRKIRTGSKQSKETIQKRADKQRGRKRSEETKRKISETLKGHTVSDETREKIRESMRRLVGVEIVEEESSSITIQFLLDATSLNPEKILKRMSTIAIGMFNETVEGLVSQDKTNLQTMSNRDIEINRQYFLLVRLIRSTMVDRRLASVFNLENIDILDYRIAANLLEMAGDTIVELANLISKTTVSKVELKKIYNIVKDIENIYKKSIDAFIANDRLLAIDSIKLYKNLLNQISKLRSSLEQKRQIPIDFLDIVYMFDRIAKSWADIADLISPIYNQ</sequence>
<organism evidence="3">
    <name type="scientific">marine sediment metagenome</name>
    <dbReference type="NCBI Taxonomy" id="412755"/>
    <lineage>
        <taxon>unclassified sequences</taxon>
        <taxon>metagenomes</taxon>
        <taxon>ecological metagenomes</taxon>
    </lineage>
</organism>
<dbReference type="InterPro" id="IPR028366">
    <property type="entry name" value="PhoU"/>
</dbReference>
<feature type="region of interest" description="Disordered" evidence="1">
    <location>
        <begin position="88"/>
        <end position="191"/>
    </location>
</feature>
<gene>
    <name evidence="3" type="ORF">LCGC14_1345210</name>
</gene>
<accession>A0A0F9KCJ2</accession>
<dbReference type="InterPro" id="IPR003611">
    <property type="entry name" value="NUMOD3"/>
</dbReference>
<reference evidence="3" key="1">
    <citation type="journal article" date="2015" name="Nature">
        <title>Complex archaea that bridge the gap between prokaryotes and eukaryotes.</title>
        <authorList>
            <person name="Spang A."/>
            <person name="Saw J.H."/>
            <person name="Jorgensen S.L."/>
            <person name="Zaremba-Niedzwiedzka K."/>
            <person name="Martijn J."/>
            <person name="Lind A.E."/>
            <person name="van Eijk R."/>
            <person name="Schleper C."/>
            <person name="Guy L."/>
            <person name="Ettema T.J."/>
        </authorList>
    </citation>
    <scope>NUCLEOTIDE SEQUENCE</scope>
</reference>
<feature type="domain" description="Nuclease associated modular" evidence="2">
    <location>
        <begin position="181"/>
        <end position="197"/>
    </location>
</feature>
<dbReference type="EMBL" id="LAZR01008269">
    <property type="protein sequence ID" value="KKM79904.1"/>
    <property type="molecule type" value="Genomic_DNA"/>
</dbReference>
<dbReference type="SUPFAM" id="SSF109755">
    <property type="entry name" value="PhoU-like"/>
    <property type="match status" value="1"/>
</dbReference>
<dbReference type="SMART" id="SM00496">
    <property type="entry name" value="IENR2"/>
    <property type="match status" value="6"/>
</dbReference>
<dbReference type="InterPro" id="IPR038078">
    <property type="entry name" value="PhoU-like_sf"/>
</dbReference>
<feature type="domain" description="Nuclease associated modular" evidence="2">
    <location>
        <begin position="147"/>
        <end position="163"/>
    </location>
</feature>
<dbReference type="Gene3D" id="1.20.58.220">
    <property type="entry name" value="Phosphate transport system protein phou homolog 2, domain 2"/>
    <property type="match status" value="1"/>
</dbReference>
<feature type="domain" description="Nuclease associated modular" evidence="2">
    <location>
        <begin position="164"/>
        <end position="180"/>
    </location>
</feature>
<feature type="domain" description="Nuclease associated modular" evidence="2">
    <location>
        <begin position="130"/>
        <end position="146"/>
    </location>
</feature>
<feature type="domain" description="Nuclease associated modular" evidence="2">
    <location>
        <begin position="90"/>
        <end position="102"/>
    </location>
</feature>
<dbReference type="GO" id="GO:0003677">
    <property type="term" value="F:DNA binding"/>
    <property type="evidence" value="ECO:0007669"/>
    <property type="project" value="InterPro"/>
</dbReference>
<comment type="caution">
    <text evidence="3">The sequence shown here is derived from an EMBL/GenBank/DDBJ whole genome shotgun (WGS) entry which is preliminary data.</text>
</comment>
<dbReference type="Pfam" id="PF07460">
    <property type="entry name" value="NUMOD3"/>
    <property type="match status" value="3"/>
</dbReference>
<dbReference type="PANTHER" id="PTHR42930">
    <property type="entry name" value="PHOSPHATE-SPECIFIC TRANSPORT SYSTEM ACCESSORY PROTEIN PHOU"/>
    <property type="match status" value="1"/>
</dbReference>
<dbReference type="GO" id="GO:0045936">
    <property type="term" value="P:negative regulation of phosphate metabolic process"/>
    <property type="evidence" value="ECO:0007669"/>
    <property type="project" value="InterPro"/>
</dbReference>
<dbReference type="InterPro" id="IPR035901">
    <property type="entry name" value="GIY-YIG_endonuc_sf"/>
</dbReference>
<dbReference type="Pfam" id="PF01895">
    <property type="entry name" value="PhoU"/>
    <property type="match status" value="1"/>
</dbReference>
<feature type="compositionally biased region" description="Basic and acidic residues" evidence="1">
    <location>
        <begin position="151"/>
        <end position="191"/>
    </location>
</feature>
<proteinExistence type="predicted"/>
<dbReference type="SUPFAM" id="SSF82771">
    <property type="entry name" value="GIY-YIG endonuclease"/>
    <property type="match status" value="1"/>
</dbReference>
<dbReference type="SUPFAM" id="SSF64496">
    <property type="entry name" value="DNA-binding domain of intron-encoded endonucleases"/>
    <property type="match status" value="1"/>
</dbReference>
<evidence type="ECO:0000256" key="1">
    <source>
        <dbReference type="SAM" id="MobiDB-lite"/>
    </source>
</evidence>